<evidence type="ECO:0000313" key="2">
    <source>
        <dbReference type="EMBL" id="ESO11963.1"/>
    </source>
</evidence>
<dbReference type="PANTHER" id="PTHR19303:SF71">
    <property type="entry name" value="ZINC FINGER PHD-TYPE DOMAIN-CONTAINING PROTEIN"/>
    <property type="match status" value="1"/>
</dbReference>
<dbReference type="EMBL" id="KB095811">
    <property type="protein sequence ID" value="ESO11963.1"/>
    <property type="molecule type" value="Genomic_DNA"/>
</dbReference>
<protein>
    <recommendedName>
        <fullName evidence="1">DDE-1 domain-containing protein</fullName>
    </recommendedName>
</protein>
<dbReference type="PANTHER" id="PTHR19303">
    <property type="entry name" value="TRANSPOSON"/>
    <property type="match status" value="1"/>
</dbReference>
<dbReference type="eggNOG" id="KOG3105">
    <property type="taxonomic scope" value="Eukaryota"/>
</dbReference>
<dbReference type="InterPro" id="IPR004875">
    <property type="entry name" value="DDE_SF_endonuclease_dom"/>
</dbReference>
<dbReference type="GO" id="GO:0003676">
    <property type="term" value="F:nucleic acid binding"/>
    <property type="evidence" value="ECO:0007669"/>
    <property type="project" value="InterPro"/>
</dbReference>
<evidence type="ECO:0000313" key="4">
    <source>
        <dbReference type="Proteomes" id="UP000015101"/>
    </source>
</evidence>
<organism evidence="3 4">
    <name type="scientific">Helobdella robusta</name>
    <name type="common">Californian leech</name>
    <dbReference type="NCBI Taxonomy" id="6412"/>
    <lineage>
        <taxon>Eukaryota</taxon>
        <taxon>Metazoa</taxon>
        <taxon>Spiralia</taxon>
        <taxon>Lophotrochozoa</taxon>
        <taxon>Annelida</taxon>
        <taxon>Clitellata</taxon>
        <taxon>Hirudinea</taxon>
        <taxon>Rhynchobdellida</taxon>
        <taxon>Glossiphoniidae</taxon>
        <taxon>Helobdella</taxon>
    </lineage>
</organism>
<reference evidence="2 4" key="2">
    <citation type="journal article" date="2013" name="Nature">
        <title>Insights into bilaterian evolution from three spiralian genomes.</title>
        <authorList>
            <person name="Simakov O."/>
            <person name="Marletaz F."/>
            <person name="Cho S.J."/>
            <person name="Edsinger-Gonzales E."/>
            <person name="Havlak P."/>
            <person name="Hellsten U."/>
            <person name="Kuo D.H."/>
            <person name="Larsson T."/>
            <person name="Lv J."/>
            <person name="Arendt D."/>
            <person name="Savage R."/>
            <person name="Osoegawa K."/>
            <person name="de Jong P."/>
            <person name="Grimwood J."/>
            <person name="Chapman J.A."/>
            <person name="Shapiro H."/>
            <person name="Aerts A."/>
            <person name="Otillar R.P."/>
            <person name="Terry A.Y."/>
            <person name="Boore J.L."/>
            <person name="Grigoriev I.V."/>
            <person name="Lindberg D.R."/>
            <person name="Seaver E.C."/>
            <person name="Weisblat D.A."/>
            <person name="Putnam N.H."/>
            <person name="Rokhsar D.S."/>
        </authorList>
    </citation>
    <scope>NUCLEOTIDE SEQUENCE</scope>
</reference>
<feature type="domain" description="DDE-1" evidence="1">
    <location>
        <begin position="11"/>
        <end position="111"/>
    </location>
</feature>
<dbReference type="EMBL" id="AMQM01000010">
    <property type="status" value="NOT_ANNOTATED_CDS"/>
    <property type="molecule type" value="Genomic_DNA"/>
</dbReference>
<dbReference type="Pfam" id="PF03184">
    <property type="entry name" value="DDE_1"/>
    <property type="match status" value="1"/>
</dbReference>
<proteinExistence type="predicted"/>
<dbReference type="GeneID" id="20197837"/>
<dbReference type="RefSeq" id="XP_009008683.1">
    <property type="nucleotide sequence ID" value="XM_009010435.1"/>
</dbReference>
<dbReference type="OrthoDB" id="6273063at2759"/>
<dbReference type="AlphaFoldDB" id="T1EMN7"/>
<dbReference type="InterPro" id="IPR050863">
    <property type="entry name" value="CenT-Element_Derived"/>
</dbReference>
<accession>T1EMN7</accession>
<reference evidence="4" key="1">
    <citation type="submission" date="2012-12" db="EMBL/GenBank/DDBJ databases">
        <authorList>
            <person name="Hellsten U."/>
            <person name="Grimwood J."/>
            <person name="Chapman J.A."/>
            <person name="Shapiro H."/>
            <person name="Aerts A."/>
            <person name="Otillar R.P."/>
            <person name="Terry A.Y."/>
            <person name="Boore J.L."/>
            <person name="Simakov O."/>
            <person name="Marletaz F."/>
            <person name="Cho S.-J."/>
            <person name="Edsinger-Gonzales E."/>
            <person name="Havlak P."/>
            <person name="Kuo D.-H."/>
            <person name="Larsson T."/>
            <person name="Lv J."/>
            <person name="Arendt D."/>
            <person name="Savage R."/>
            <person name="Osoegawa K."/>
            <person name="de Jong P."/>
            <person name="Lindberg D.R."/>
            <person name="Seaver E.C."/>
            <person name="Weisblat D.A."/>
            <person name="Putnam N.H."/>
            <person name="Grigoriev I.V."/>
            <person name="Rokhsar D.S."/>
        </authorList>
    </citation>
    <scope>NUCLEOTIDE SEQUENCE</scope>
</reference>
<dbReference type="STRING" id="6412.T1EMN7"/>
<dbReference type="EnsemblMetazoa" id="HelroT158327">
    <property type="protein sequence ID" value="HelroP158327"/>
    <property type="gene ID" value="HelroG158327"/>
</dbReference>
<evidence type="ECO:0000259" key="1">
    <source>
        <dbReference type="Pfam" id="PF03184"/>
    </source>
</evidence>
<evidence type="ECO:0000313" key="3">
    <source>
        <dbReference type="EnsemblMetazoa" id="HelroP158327"/>
    </source>
</evidence>
<gene>
    <name evidence="3" type="primary">20197837</name>
    <name evidence="2" type="ORF">HELRODRAFT_158327</name>
</gene>
<keyword evidence="4" id="KW-1185">Reference proteome</keyword>
<dbReference type="InParanoid" id="T1EMN7"/>
<sequence>MTILYRLCRSRVRCFIQTPVLLLLDNHESHLSIEAIDYAKNNGIVMLSFPPHCSYKLQPLDHTVYGPFKRYYNTALKDFMINNTAHRPDIYDIPGLVAKAYKSAMTIENITSGLKVTGIWPHNSYIFAEEEFLPSKDSAYKPSESSNPQLNNTIETCKNVLAIIFKPEDIRPFPVAPPRKLKDNNGHSKRNKLQAKCVLLDE</sequence>
<reference evidence="3" key="3">
    <citation type="submission" date="2015-06" db="UniProtKB">
        <authorList>
            <consortium name="EnsemblMetazoa"/>
        </authorList>
    </citation>
    <scope>IDENTIFICATION</scope>
</reference>
<dbReference type="Proteomes" id="UP000015101">
    <property type="component" value="Unassembled WGS sequence"/>
</dbReference>
<dbReference type="KEGG" id="hro:HELRODRAFT_158327"/>
<dbReference type="HOGENOM" id="CLU_1355954_0_0_1"/>
<dbReference type="CTD" id="20197837"/>
<dbReference type="OMA" id="ACHDWIV"/>
<name>T1EMN7_HELRO</name>